<proteinExistence type="predicted"/>
<name>A0A562SA47_9BACT</name>
<dbReference type="PANTHER" id="PTHR21432">
    <property type="entry name" value="ACETYL-COA HYDROLASE-RELATED"/>
    <property type="match status" value="1"/>
</dbReference>
<comment type="caution">
    <text evidence="2">The sequence shown here is derived from an EMBL/GenBank/DDBJ whole genome shotgun (WGS) entry which is preliminary data.</text>
</comment>
<dbReference type="OrthoDB" id="9801795at2"/>
<dbReference type="Proteomes" id="UP000318307">
    <property type="component" value="Unassembled WGS sequence"/>
</dbReference>
<dbReference type="SUPFAM" id="SSF100950">
    <property type="entry name" value="NagB/RpiA/CoA transferase-like"/>
    <property type="match status" value="1"/>
</dbReference>
<dbReference type="Gene3D" id="3.40.1080.20">
    <property type="entry name" value="Acetyl-CoA hydrolase/transferase C-terminal domain"/>
    <property type="match status" value="1"/>
</dbReference>
<evidence type="ECO:0000313" key="3">
    <source>
        <dbReference type="Proteomes" id="UP000318307"/>
    </source>
</evidence>
<dbReference type="GO" id="GO:0006083">
    <property type="term" value="P:acetate metabolic process"/>
    <property type="evidence" value="ECO:0007669"/>
    <property type="project" value="InterPro"/>
</dbReference>
<dbReference type="InterPro" id="IPR026888">
    <property type="entry name" value="AcetylCoA_hyd_C"/>
</dbReference>
<dbReference type="RefSeq" id="WP_144681508.1">
    <property type="nucleotide sequence ID" value="NZ_VLLC01000001.1"/>
</dbReference>
<dbReference type="GO" id="GO:0016787">
    <property type="term" value="F:hydrolase activity"/>
    <property type="evidence" value="ECO:0007669"/>
    <property type="project" value="UniProtKB-KW"/>
</dbReference>
<evidence type="ECO:0000259" key="1">
    <source>
        <dbReference type="Pfam" id="PF13336"/>
    </source>
</evidence>
<gene>
    <name evidence="2" type="ORF">LZ24_00260</name>
</gene>
<organism evidence="2 3">
    <name type="scientific">Desulfobotulus alkaliphilus</name>
    <dbReference type="NCBI Taxonomy" id="622671"/>
    <lineage>
        <taxon>Bacteria</taxon>
        <taxon>Pseudomonadati</taxon>
        <taxon>Thermodesulfobacteriota</taxon>
        <taxon>Desulfobacteria</taxon>
        <taxon>Desulfobacterales</taxon>
        <taxon>Desulfobacteraceae</taxon>
        <taxon>Desulfobotulus</taxon>
    </lineage>
</organism>
<dbReference type="AlphaFoldDB" id="A0A562SA47"/>
<dbReference type="Gene3D" id="3.40.1080.10">
    <property type="entry name" value="Glutaconate Coenzyme A-transferase"/>
    <property type="match status" value="1"/>
</dbReference>
<keyword evidence="2" id="KW-0378">Hydrolase</keyword>
<dbReference type="PANTHER" id="PTHR21432:SF20">
    <property type="entry name" value="ACETYL-COA HYDROLASE"/>
    <property type="match status" value="1"/>
</dbReference>
<dbReference type="EMBL" id="VLLC01000001">
    <property type="protein sequence ID" value="TWI77450.1"/>
    <property type="molecule type" value="Genomic_DNA"/>
</dbReference>
<keyword evidence="3" id="KW-1185">Reference proteome</keyword>
<dbReference type="InterPro" id="IPR038460">
    <property type="entry name" value="AcetylCoA_hyd_C_sf"/>
</dbReference>
<protein>
    <submittedName>
        <fullName evidence="2">Acetyl-CoA hydrolase/transferase-like protein</fullName>
    </submittedName>
</protein>
<dbReference type="Pfam" id="PF13336">
    <property type="entry name" value="AcetylCoA_hyd_C"/>
    <property type="match status" value="1"/>
</dbReference>
<dbReference type="InterPro" id="IPR037171">
    <property type="entry name" value="NagB/RpiA_transferase-like"/>
</dbReference>
<reference evidence="2 3" key="1">
    <citation type="submission" date="2019-07" db="EMBL/GenBank/DDBJ databases">
        <title>Genome sequencing of 100 strains of the haloalkaliphilic chemolithoautotrophic sulfur-oxidizing bacterium Thioalkalivibrio.</title>
        <authorList>
            <person name="Muyzer G."/>
        </authorList>
    </citation>
    <scope>NUCLEOTIDE SEQUENCE [LARGE SCALE GENOMIC DNA]</scope>
    <source>
        <strain evidence="2 3">ASO4-4</strain>
    </source>
</reference>
<dbReference type="InterPro" id="IPR046433">
    <property type="entry name" value="ActCoA_hydro"/>
</dbReference>
<accession>A0A562SA47</accession>
<keyword evidence="2" id="KW-0808">Transferase</keyword>
<feature type="domain" description="Acetyl-CoA hydrolase/transferase C-terminal" evidence="1">
    <location>
        <begin position="441"/>
        <end position="604"/>
    </location>
</feature>
<evidence type="ECO:0000313" key="2">
    <source>
        <dbReference type="EMBL" id="TWI77450.1"/>
    </source>
</evidence>
<dbReference type="GO" id="GO:0008775">
    <property type="term" value="F:acetate CoA-transferase activity"/>
    <property type="evidence" value="ECO:0007669"/>
    <property type="project" value="InterPro"/>
</dbReference>
<sequence length="750" mass="83219">MTAMQTRFMADAEACVDAIIETVGKDVVLGMPLALGKSHHVTNALYARAKKDPEMKLTILTALALEKPSPSSELERRMLEPIVARIWNGVPDFDYMKDYRKGNLPENVTVREFFYKAGSYMNVAAAQQEYISSNYTHVVRDLEVNAINVYCHIVARGEENGQLVFSDSCNSDLGQDILDYMEKSRAAGRRVMHVAHVNRHLPFMYGDAVNTPDVFDIVLEGEEMHTPLFSVPKASVAVADHAIGLHVSSLVKDGGTLQIGIGALGDAIADSLILRHEKNDVYRSLLADAGTEAHYGDLVDSIGGRKPFEEGLYGATEMLVEAFMYLYNAGILKRKVYQNENLQHFVNEGMLKEKVTPEVLALLLAEKPFYPMLMKEDFDILQYYGLLQEGLFYDDFQIQDRGGKLWAADLRDENYRKELAGALCGSRLKNGVLLHAGFFIGSNDFYEGLRTMDADERRLFSMTGVDVVNQLYGNEKLRALQRKDARFVNTGMKLSLLGNVCSDALEDGRVVSGVGGQYNFVAMAHALKDARLIMMLRSTGFRGGQTVSNVVFNYGHTTIPRHLRDIVVTEYGIADLRGRSDREIISKVLAVTDSRFQEGLLKKAKDAGKIPQHYIIPEAFRNNTPQRLNALAAKYKNQAVFAPFPFGSEFTGEEQVLGRSLRGLKQNIARKKWATIGGILGGLFRPVPAAAHPFLQRMGLDQPSNFKEKLLRSVVTHALISGGSLDAAVSRQETASEKAMKPATARATVR</sequence>
<dbReference type="Gene3D" id="3.30.750.70">
    <property type="entry name" value="4-hydroxybutyrate coenzyme like domains"/>
    <property type="match status" value="1"/>
</dbReference>